<dbReference type="InterPro" id="IPR000876">
    <property type="entry name" value="Ribosomal_eS4"/>
</dbReference>
<sequence length="240" mass="26582">MVRKSGSTKLKRQKAPNFWDVRRKSSQFILSPRPGPYPKSKCYPLGILLRDVLHLSSTANETKQILNSGQIKVDGIVRRDIRFGVGIMDVIEISSSNKAYRLIPKGSELLVPVETNEKKSKLLKITSKTTISGGKIQYGFHDGKSLIGDDVDMKVGDVCLVTIPELKIDKHIKFETGCLAIVVQGENAGKIGRVEEIKDGMFSLPKRVVVTFDEKTVELPVELIMPIGVEDPVLEVLAIE</sequence>
<dbReference type="InterPro" id="IPR013845">
    <property type="entry name" value="Ribosomal_eS4_central_region"/>
</dbReference>
<keyword evidence="4 6" id="KW-0687">Ribonucleoprotein</keyword>
<comment type="similarity">
    <text evidence="6">Belongs to the eukaryotic ribosomal protein eS4 family.</text>
</comment>
<evidence type="ECO:0000256" key="3">
    <source>
        <dbReference type="ARBA" id="ARBA00022980"/>
    </source>
</evidence>
<dbReference type="GO" id="GO:0003735">
    <property type="term" value="F:structural constituent of ribosome"/>
    <property type="evidence" value="ECO:0007669"/>
    <property type="project" value="InterPro"/>
</dbReference>
<evidence type="ECO:0000259" key="8">
    <source>
        <dbReference type="Pfam" id="PF08071"/>
    </source>
</evidence>
<dbReference type="Pfam" id="PF00900">
    <property type="entry name" value="Ribosomal_S4e"/>
    <property type="match status" value="1"/>
</dbReference>
<organism evidence="9 10">
    <name type="scientific">Candidatus Nitrosocosmicus franklandianus</name>
    <dbReference type="NCBI Taxonomy" id="1798806"/>
    <lineage>
        <taxon>Archaea</taxon>
        <taxon>Nitrososphaerota</taxon>
        <taxon>Nitrososphaeria</taxon>
        <taxon>Nitrososphaerales</taxon>
        <taxon>Nitrososphaeraceae</taxon>
        <taxon>Candidatus Nitrosocosmicus</taxon>
    </lineage>
</organism>
<keyword evidence="10" id="KW-1185">Reference proteome</keyword>
<dbReference type="RefSeq" id="WP_134485468.1">
    <property type="nucleotide sequence ID" value="NZ_LR216287.1"/>
</dbReference>
<dbReference type="Proteomes" id="UP000294299">
    <property type="component" value="Chromosome NFRAN"/>
</dbReference>
<dbReference type="KEGG" id="nfn:NFRAN_3168"/>
<dbReference type="GO" id="GO:0006412">
    <property type="term" value="P:translation"/>
    <property type="evidence" value="ECO:0007669"/>
    <property type="project" value="UniProtKB-UniRule"/>
</dbReference>
<proteinExistence type="inferred from homology"/>
<dbReference type="Gene3D" id="2.40.50.740">
    <property type="match status" value="1"/>
</dbReference>
<dbReference type="AlphaFoldDB" id="A0A484IDM7"/>
<dbReference type="GO" id="GO:0022627">
    <property type="term" value="C:cytosolic small ribosomal subunit"/>
    <property type="evidence" value="ECO:0007669"/>
    <property type="project" value="TreeGrafter"/>
</dbReference>
<keyword evidence="1" id="KW-0699">rRNA-binding</keyword>
<evidence type="ECO:0000256" key="5">
    <source>
        <dbReference type="ARBA" id="ARBA00035272"/>
    </source>
</evidence>
<dbReference type="SUPFAM" id="SSF55174">
    <property type="entry name" value="Alpha-L RNA-binding motif"/>
    <property type="match status" value="1"/>
</dbReference>
<feature type="domain" description="Small ribosomal subunit protein eS4 central region" evidence="7">
    <location>
        <begin position="97"/>
        <end position="168"/>
    </location>
</feature>
<feature type="domain" description="Small ribosomal subunit protein eS4 N-terminal" evidence="8">
    <location>
        <begin position="6"/>
        <end position="38"/>
    </location>
</feature>
<dbReference type="InterPro" id="IPR036986">
    <property type="entry name" value="S4_RNA-bd_sf"/>
</dbReference>
<dbReference type="PANTHER" id="PTHR11581">
    <property type="entry name" value="30S/40S RIBOSOMAL PROTEIN S4"/>
    <property type="match status" value="1"/>
</dbReference>
<accession>A0A484IDM7</accession>
<evidence type="ECO:0000259" key="7">
    <source>
        <dbReference type="Pfam" id="PF00900"/>
    </source>
</evidence>
<dbReference type="Gene3D" id="3.10.290.10">
    <property type="entry name" value="RNA-binding S4 domain"/>
    <property type="match status" value="1"/>
</dbReference>
<keyword evidence="2 6" id="KW-0694">RNA-binding</keyword>
<dbReference type="OrthoDB" id="372073at2157"/>
<evidence type="ECO:0000313" key="10">
    <source>
        <dbReference type="Proteomes" id="UP000294299"/>
    </source>
</evidence>
<dbReference type="EMBL" id="LR216287">
    <property type="protein sequence ID" value="VFJ15486.1"/>
    <property type="molecule type" value="Genomic_DNA"/>
</dbReference>
<dbReference type="HAMAP" id="MF_00485">
    <property type="entry name" value="Ribosomal_eS4"/>
    <property type="match status" value="1"/>
</dbReference>
<dbReference type="PANTHER" id="PTHR11581:SF0">
    <property type="entry name" value="SMALL RIBOSOMAL SUBUNIT PROTEIN ES4"/>
    <property type="match status" value="1"/>
</dbReference>
<keyword evidence="3 6" id="KW-0689">Ribosomal protein</keyword>
<dbReference type="Pfam" id="PF08071">
    <property type="entry name" value="RS4NT"/>
    <property type="match status" value="1"/>
</dbReference>
<evidence type="ECO:0000256" key="6">
    <source>
        <dbReference type="HAMAP-Rule" id="MF_00485"/>
    </source>
</evidence>
<dbReference type="CDD" id="cd00165">
    <property type="entry name" value="S4"/>
    <property type="match status" value="1"/>
</dbReference>
<evidence type="ECO:0000313" key="9">
    <source>
        <dbReference type="EMBL" id="VFJ15486.1"/>
    </source>
</evidence>
<dbReference type="InterPro" id="IPR038237">
    <property type="entry name" value="Ribosomal_eS4_central_sf"/>
</dbReference>
<dbReference type="GO" id="GO:0019843">
    <property type="term" value="F:rRNA binding"/>
    <property type="evidence" value="ECO:0007669"/>
    <property type="project" value="UniProtKB-KW"/>
</dbReference>
<dbReference type="NCBIfam" id="NF003312">
    <property type="entry name" value="PRK04313.1"/>
    <property type="match status" value="1"/>
</dbReference>
<protein>
    <recommendedName>
        <fullName evidence="5 6">Small ribosomal subunit protein eS4</fullName>
    </recommendedName>
</protein>
<name>A0A484IDM7_9ARCH</name>
<dbReference type="InterPro" id="IPR013843">
    <property type="entry name" value="Ribosomal_eS4_N"/>
</dbReference>
<reference evidence="9 10" key="1">
    <citation type="submission" date="2019-02" db="EMBL/GenBank/DDBJ databases">
        <authorList>
            <person name="Lehtovirta-Morley E L."/>
        </authorList>
    </citation>
    <scope>NUCLEOTIDE SEQUENCE [LARGE SCALE GENOMIC DNA]</scope>
    <source>
        <strain evidence="9">NFRAN1</strain>
    </source>
</reference>
<evidence type="ECO:0000256" key="4">
    <source>
        <dbReference type="ARBA" id="ARBA00023274"/>
    </source>
</evidence>
<evidence type="ECO:0000256" key="2">
    <source>
        <dbReference type="ARBA" id="ARBA00022884"/>
    </source>
</evidence>
<dbReference type="GeneID" id="39422261"/>
<evidence type="ECO:0000256" key="1">
    <source>
        <dbReference type="ARBA" id="ARBA00022730"/>
    </source>
</evidence>
<gene>
    <name evidence="6 9" type="primary">rps4e</name>
    <name evidence="9" type="ORF">NFRAN_3168</name>
</gene>